<evidence type="ECO:0000256" key="2">
    <source>
        <dbReference type="SAM" id="SignalP"/>
    </source>
</evidence>
<dbReference type="Gene3D" id="2.60.120.200">
    <property type="match status" value="1"/>
</dbReference>
<dbReference type="AlphaFoldDB" id="A0A0F4Z584"/>
<dbReference type="GeneID" id="25312379"/>
<dbReference type="OrthoDB" id="4388755at2759"/>
<accession>A0A0F4Z584</accession>
<name>A0A0F4Z584_RASE3</name>
<evidence type="ECO:0000256" key="1">
    <source>
        <dbReference type="SAM" id="MobiDB-lite"/>
    </source>
</evidence>
<evidence type="ECO:0000313" key="4">
    <source>
        <dbReference type="Proteomes" id="UP000053958"/>
    </source>
</evidence>
<dbReference type="EMBL" id="LASV01000015">
    <property type="protein sequence ID" value="KKA25684.1"/>
    <property type="molecule type" value="Genomic_DNA"/>
</dbReference>
<keyword evidence="4" id="KW-1185">Reference proteome</keyword>
<gene>
    <name evidence="3" type="ORF">T310_0324</name>
</gene>
<feature type="signal peptide" evidence="2">
    <location>
        <begin position="1"/>
        <end position="22"/>
    </location>
</feature>
<dbReference type="STRING" id="1408163.A0A0F4Z584"/>
<feature type="chain" id="PRO_5002482183" evidence="2">
    <location>
        <begin position="23"/>
        <end position="447"/>
    </location>
</feature>
<dbReference type="CDD" id="cd00413">
    <property type="entry name" value="Glyco_hydrolase_16"/>
    <property type="match status" value="1"/>
</dbReference>
<reference evidence="3 4" key="1">
    <citation type="submission" date="2015-04" db="EMBL/GenBank/DDBJ databases">
        <authorList>
            <person name="Heijne W.H."/>
            <person name="Fedorova N.D."/>
            <person name="Nierman W.C."/>
            <person name="Vollebregt A.W."/>
            <person name="Zhao Z."/>
            <person name="Wu L."/>
            <person name="Kumar M."/>
            <person name="Stam H."/>
            <person name="van den Berg M.A."/>
            <person name="Pel H.J."/>
        </authorList>
    </citation>
    <scope>NUCLEOTIDE SEQUENCE [LARGE SCALE GENOMIC DNA]</scope>
    <source>
        <strain evidence="3 4">CBS 393.64</strain>
    </source>
</reference>
<proteinExistence type="predicted"/>
<dbReference type="PANTHER" id="PTHR38121:SF4">
    <property type="entry name" value="GH16 DOMAIN-CONTAINING PROTEIN-RELATED"/>
    <property type="match status" value="1"/>
</dbReference>
<protein>
    <submittedName>
        <fullName evidence="3">Endo-1,3(4)-beta-glucanase</fullName>
    </submittedName>
</protein>
<dbReference type="InterPro" id="IPR013320">
    <property type="entry name" value="ConA-like_dom_sf"/>
</dbReference>
<organism evidence="3 4">
    <name type="scientific">Rasamsonia emersonii (strain ATCC 16479 / CBS 393.64 / IMI 116815)</name>
    <dbReference type="NCBI Taxonomy" id="1408163"/>
    <lineage>
        <taxon>Eukaryota</taxon>
        <taxon>Fungi</taxon>
        <taxon>Dikarya</taxon>
        <taxon>Ascomycota</taxon>
        <taxon>Pezizomycotina</taxon>
        <taxon>Eurotiomycetes</taxon>
        <taxon>Eurotiomycetidae</taxon>
        <taxon>Eurotiales</taxon>
        <taxon>Trichocomaceae</taxon>
        <taxon>Rasamsonia</taxon>
    </lineage>
</organism>
<feature type="region of interest" description="Disordered" evidence="1">
    <location>
        <begin position="380"/>
        <end position="405"/>
    </location>
</feature>
<dbReference type="SUPFAM" id="SSF49899">
    <property type="entry name" value="Concanavalin A-like lectins/glucanases"/>
    <property type="match status" value="1"/>
</dbReference>
<sequence>MLLNALLTLVTLAAVPMATLQAAHPGGPVMFTTEDGRQVPGPNCDCYVVSGPDPGYFQHYRFWDFRSVPLDPAVAKDFNFYPSVSVKGDAYGAGAQPVLLKDTPFSNDWNIQDWHRNGSRLFPITIVNSDQNVFITKSLSGPDSTFLALRNTRLERFSSTAEIESGFRNFLHCSLRVRLRLLGKDEPILSPPTVQQAPVDENQMLLVNPESVALVRRNARRHPPPNGACAGIFTYFSTTSESDIEILTADPPNRVHYANQPDYDPVSDRVIPGASIVRDVPVPWTSWSTHRLDWFSTISRWYVENQFQDHMTYSVPHDPSMLIINLWSDGGLWSGNLTVGESVHLGIEWIELAYNVTGAPIKRDADVDDEVHIQVYPPHSKHYQTDGHELSKSPAFETSDNNNEQEHILKRNQGKECKVMCRVDDVKHNGIPEIVLNYTPDAEPETY</sequence>
<dbReference type="PANTHER" id="PTHR38121">
    <property type="entry name" value="GH16 DOMAIN-CONTAINING PROTEIN"/>
    <property type="match status" value="1"/>
</dbReference>
<evidence type="ECO:0000313" key="3">
    <source>
        <dbReference type="EMBL" id="KKA25684.1"/>
    </source>
</evidence>
<dbReference type="RefSeq" id="XP_013332296.1">
    <property type="nucleotide sequence ID" value="XM_013476842.1"/>
</dbReference>
<keyword evidence="2" id="KW-0732">Signal</keyword>
<dbReference type="Proteomes" id="UP000053958">
    <property type="component" value="Unassembled WGS sequence"/>
</dbReference>
<comment type="caution">
    <text evidence="3">The sequence shown here is derived from an EMBL/GenBank/DDBJ whole genome shotgun (WGS) entry which is preliminary data.</text>
</comment>